<name>A0A6G0XE34_9STRA</name>
<accession>A0A6G0XE34</accession>
<organism evidence="2 3">
    <name type="scientific">Aphanomyces euteiches</name>
    <dbReference type="NCBI Taxonomy" id="100861"/>
    <lineage>
        <taxon>Eukaryota</taxon>
        <taxon>Sar</taxon>
        <taxon>Stramenopiles</taxon>
        <taxon>Oomycota</taxon>
        <taxon>Saprolegniomycetes</taxon>
        <taxon>Saprolegniales</taxon>
        <taxon>Verrucalvaceae</taxon>
        <taxon>Aphanomyces</taxon>
    </lineage>
</organism>
<reference evidence="2 3" key="1">
    <citation type="submission" date="2019-07" db="EMBL/GenBank/DDBJ databases">
        <title>Genomics analysis of Aphanomyces spp. identifies a new class of oomycete effector associated with host adaptation.</title>
        <authorList>
            <person name="Gaulin E."/>
        </authorList>
    </citation>
    <scope>NUCLEOTIDE SEQUENCE [LARGE SCALE GENOMIC DNA]</scope>
    <source>
        <strain evidence="2 3">ATCC 201684</strain>
    </source>
</reference>
<feature type="region of interest" description="Disordered" evidence="1">
    <location>
        <begin position="115"/>
        <end position="149"/>
    </location>
</feature>
<evidence type="ECO:0000256" key="1">
    <source>
        <dbReference type="SAM" id="MobiDB-lite"/>
    </source>
</evidence>
<feature type="region of interest" description="Disordered" evidence="1">
    <location>
        <begin position="1"/>
        <end position="47"/>
    </location>
</feature>
<keyword evidence="3" id="KW-1185">Reference proteome</keyword>
<evidence type="ECO:0000313" key="2">
    <source>
        <dbReference type="EMBL" id="KAF0738444.1"/>
    </source>
</evidence>
<evidence type="ECO:0000313" key="3">
    <source>
        <dbReference type="Proteomes" id="UP000481153"/>
    </source>
</evidence>
<dbReference type="VEuPathDB" id="FungiDB:AeMF1_018566"/>
<comment type="caution">
    <text evidence="2">The sequence shown here is derived from an EMBL/GenBank/DDBJ whole genome shotgun (WGS) entry which is preliminary data.</text>
</comment>
<gene>
    <name evidence="2" type="ORF">Ae201684_005675</name>
</gene>
<dbReference type="EMBL" id="VJMJ01000074">
    <property type="protein sequence ID" value="KAF0738444.1"/>
    <property type="molecule type" value="Genomic_DNA"/>
</dbReference>
<feature type="compositionally biased region" description="Polar residues" evidence="1">
    <location>
        <begin position="115"/>
        <end position="128"/>
    </location>
</feature>
<sequence>MDKEDGQRAGGGAHSGLSRSRGIQSGVVGVDDDNSDQEQVGQAGHIETRGWWGMQEEIARMNNEAAPRRCKQGSRVVPTTRITIDEAHADALASVVSIESACWDEDVAAFETDPNNWEDQINNTTPTVVSDDKSDHDTAQEHEPPPSLKDATTALHVLREWNKQFNCGVDSSLHELARAIGVACAKAPNGTLDDWLNQCFICTLYIETPIILNDFRYHRQVFHIQGFTERNKMIPPFSRNRVSLSLSGS</sequence>
<dbReference type="AlphaFoldDB" id="A0A6G0XE34"/>
<dbReference type="Proteomes" id="UP000481153">
    <property type="component" value="Unassembled WGS sequence"/>
</dbReference>
<proteinExistence type="predicted"/>
<protein>
    <submittedName>
        <fullName evidence="2">Uncharacterized protein</fullName>
    </submittedName>
</protein>
<feature type="compositionally biased region" description="Basic and acidic residues" evidence="1">
    <location>
        <begin position="130"/>
        <end position="144"/>
    </location>
</feature>